<dbReference type="Gene3D" id="1.10.630.10">
    <property type="entry name" value="Cytochrome P450"/>
    <property type="match status" value="1"/>
</dbReference>
<dbReference type="InterPro" id="IPR002401">
    <property type="entry name" value="Cyt_P450_E_grp-I"/>
</dbReference>
<dbReference type="Proteomes" id="UP000309215">
    <property type="component" value="Unassembled WGS sequence"/>
</dbReference>
<dbReference type="OrthoDB" id="9764248at2"/>
<dbReference type="PANTHER" id="PTHR24291">
    <property type="entry name" value="CYTOCHROME P450 FAMILY 4"/>
    <property type="match status" value="1"/>
</dbReference>
<comment type="cofactor">
    <cofactor evidence="7">
        <name>heme</name>
        <dbReference type="ChEBI" id="CHEBI:30413"/>
    </cofactor>
</comment>
<protein>
    <submittedName>
        <fullName evidence="9">Cytochrome P450</fullName>
    </submittedName>
</protein>
<comment type="caution">
    <text evidence="9">The sequence shown here is derived from an EMBL/GenBank/DDBJ whole genome shotgun (WGS) entry which is preliminary data.</text>
</comment>
<evidence type="ECO:0000313" key="10">
    <source>
        <dbReference type="Proteomes" id="UP000309215"/>
    </source>
</evidence>
<dbReference type="Pfam" id="PF00067">
    <property type="entry name" value="p450"/>
    <property type="match status" value="1"/>
</dbReference>
<evidence type="ECO:0000256" key="6">
    <source>
        <dbReference type="ARBA" id="ARBA00023033"/>
    </source>
</evidence>
<dbReference type="AlphaFoldDB" id="A0A4U1J339"/>
<evidence type="ECO:0000256" key="5">
    <source>
        <dbReference type="ARBA" id="ARBA00023004"/>
    </source>
</evidence>
<gene>
    <name evidence="9" type="ORF">E8A74_31155</name>
</gene>
<dbReference type="InterPro" id="IPR017972">
    <property type="entry name" value="Cyt_P450_CS"/>
</dbReference>
<keyword evidence="10" id="KW-1185">Reference proteome</keyword>
<dbReference type="GO" id="GO:0020037">
    <property type="term" value="F:heme binding"/>
    <property type="evidence" value="ECO:0007669"/>
    <property type="project" value="InterPro"/>
</dbReference>
<evidence type="ECO:0000256" key="8">
    <source>
        <dbReference type="RuleBase" id="RU000461"/>
    </source>
</evidence>
<dbReference type="PANTHER" id="PTHR24291:SF50">
    <property type="entry name" value="BIFUNCTIONAL ALBAFLAVENONE MONOOXYGENASE_TERPENE SYNTHASE"/>
    <property type="match status" value="1"/>
</dbReference>
<evidence type="ECO:0000313" key="9">
    <source>
        <dbReference type="EMBL" id="TKD01554.1"/>
    </source>
</evidence>
<evidence type="ECO:0000256" key="2">
    <source>
        <dbReference type="ARBA" id="ARBA00022617"/>
    </source>
</evidence>
<dbReference type="InterPro" id="IPR050196">
    <property type="entry name" value="Cytochrome_P450_Monoox"/>
</dbReference>
<dbReference type="GO" id="GO:0005506">
    <property type="term" value="F:iron ion binding"/>
    <property type="evidence" value="ECO:0007669"/>
    <property type="project" value="InterPro"/>
</dbReference>
<evidence type="ECO:0000256" key="7">
    <source>
        <dbReference type="PIRSR" id="PIRSR602401-1"/>
    </source>
</evidence>
<proteinExistence type="inferred from homology"/>
<evidence type="ECO:0000256" key="4">
    <source>
        <dbReference type="ARBA" id="ARBA00023002"/>
    </source>
</evidence>
<dbReference type="GO" id="GO:0004497">
    <property type="term" value="F:monooxygenase activity"/>
    <property type="evidence" value="ECO:0007669"/>
    <property type="project" value="UniProtKB-KW"/>
</dbReference>
<dbReference type="PROSITE" id="PS00086">
    <property type="entry name" value="CYTOCHROME_P450"/>
    <property type="match status" value="1"/>
</dbReference>
<comment type="similarity">
    <text evidence="1 8">Belongs to the cytochrome P450 family.</text>
</comment>
<feature type="binding site" description="axial binding residue" evidence="7">
    <location>
        <position position="384"/>
    </location>
    <ligand>
        <name>heme</name>
        <dbReference type="ChEBI" id="CHEBI:30413"/>
    </ligand>
    <ligandPart>
        <name>Fe</name>
        <dbReference type="ChEBI" id="CHEBI:18248"/>
    </ligandPart>
</feature>
<accession>A0A4U1J339</accession>
<keyword evidence="3 7" id="KW-0479">Metal-binding</keyword>
<keyword evidence="5 7" id="KW-0408">Iron</keyword>
<dbReference type="CDD" id="cd11053">
    <property type="entry name" value="CYP110-like"/>
    <property type="match status" value="1"/>
</dbReference>
<dbReference type="PRINTS" id="PR00463">
    <property type="entry name" value="EP450I"/>
</dbReference>
<evidence type="ECO:0000256" key="3">
    <source>
        <dbReference type="ARBA" id="ARBA00022723"/>
    </source>
</evidence>
<dbReference type="RefSeq" id="WP_136932752.1">
    <property type="nucleotide sequence ID" value="NZ_SSMQ01000039.1"/>
</dbReference>
<sequence>MHTLPAGPRFPALQALKLARDTKRFFLDAVGRYGDPFTLPLPPGDVVVTGDPEGIREIFTADPSLFTPYAVLPLEPVVGRHSVLLLDGAPHRRERKLLTPPFHGDRMRAYGDLMAAITLRKAAELSAGAKFKAQDLTQEISLEVIIEAVFGVRDPARVALFREVIVGYIEAYTPPLMMIEPLRRSFGGLGPWARFQRFSERFHALLAEEIEARRKNGEVRDDILSLLLSVRDEEGRPMSNEEIDDELRTMLIAGHETTAIGMAWALDGIHRSSRIRERLLSEIRELGPAPSPEALVKLPYLSAVCDEALRLHPVVGMVSRKLLAPFTFRGVELPPGAAVMAAIVLVHHNPAVYPDADVFRPERFLERKFTPFEYLPFGGGARRCLGAAFALYEMKIVLGTLLSAHRFQVLSAEPPRVVRRNVTLGPSEGAPLRYLGPVQRAVA</sequence>
<organism evidence="9 10">
    <name type="scientific">Polyangium fumosum</name>
    <dbReference type="NCBI Taxonomy" id="889272"/>
    <lineage>
        <taxon>Bacteria</taxon>
        <taxon>Pseudomonadati</taxon>
        <taxon>Myxococcota</taxon>
        <taxon>Polyangia</taxon>
        <taxon>Polyangiales</taxon>
        <taxon>Polyangiaceae</taxon>
        <taxon>Polyangium</taxon>
    </lineage>
</organism>
<keyword evidence="2 7" id="KW-0349">Heme</keyword>
<dbReference type="InterPro" id="IPR036396">
    <property type="entry name" value="Cyt_P450_sf"/>
</dbReference>
<evidence type="ECO:0000256" key="1">
    <source>
        <dbReference type="ARBA" id="ARBA00010617"/>
    </source>
</evidence>
<dbReference type="InterPro" id="IPR001128">
    <property type="entry name" value="Cyt_P450"/>
</dbReference>
<dbReference type="GO" id="GO:0016705">
    <property type="term" value="F:oxidoreductase activity, acting on paired donors, with incorporation or reduction of molecular oxygen"/>
    <property type="evidence" value="ECO:0007669"/>
    <property type="project" value="InterPro"/>
</dbReference>
<reference evidence="9 10" key="1">
    <citation type="submission" date="2019-04" db="EMBL/GenBank/DDBJ databases">
        <authorList>
            <person name="Li Y."/>
            <person name="Wang J."/>
        </authorList>
    </citation>
    <scope>NUCLEOTIDE SEQUENCE [LARGE SCALE GENOMIC DNA]</scope>
    <source>
        <strain evidence="9 10">DSM 14668</strain>
    </source>
</reference>
<dbReference type="PRINTS" id="PR00385">
    <property type="entry name" value="P450"/>
</dbReference>
<dbReference type="SUPFAM" id="SSF48264">
    <property type="entry name" value="Cytochrome P450"/>
    <property type="match status" value="1"/>
</dbReference>
<keyword evidence="6 8" id="KW-0503">Monooxygenase</keyword>
<dbReference type="EMBL" id="SSMQ01000039">
    <property type="protein sequence ID" value="TKD01554.1"/>
    <property type="molecule type" value="Genomic_DNA"/>
</dbReference>
<keyword evidence="4 8" id="KW-0560">Oxidoreductase</keyword>
<name>A0A4U1J339_9BACT</name>